<dbReference type="NCBIfam" id="TIGR01131">
    <property type="entry name" value="ATP_synt_6_or_A"/>
    <property type="match status" value="1"/>
</dbReference>
<dbReference type="InterPro" id="IPR023011">
    <property type="entry name" value="ATP_synth_F0_asu_AS"/>
</dbReference>
<feature type="transmembrane region" description="Helical" evidence="11">
    <location>
        <begin position="78"/>
        <end position="102"/>
    </location>
</feature>
<feature type="transmembrane region" description="Helical" evidence="11">
    <location>
        <begin position="108"/>
        <end position="127"/>
    </location>
</feature>
<evidence type="ECO:0000256" key="11">
    <source>
        <dbReference type="HAMAP-Rule" id="MF_01393"/>
    </source>
</evidence>
<evidence type="ECO:0000256" key="10">
    <source>
        <dbReference type="ARBA" id="ARBA00023310"/>
    </source>
</evidence>
<keyword evidence="14" id="KW-1185">Reference proteome</keyword>
<proteinExistence type="inferred from homology"/>
<comment type="similarity">
    <text evidence="2 11 12">Belongs to the ATPase A chain family.</text>
</comment>
<dbReference type="EMBL" id="OX458333">
    <property type="protein sequence ID" value="CAI8956794.1"/>
    <property type="molecule type" value="Genomic_DNA"/>
</dbReference>
<dbReference type="PANTHER" id="PTHR42823">
    <property type="entry name" value="ATP SYNTHASE SUBUNIT A, CHLOROPLASTIC"/>
    <property type="match status" value="1"/>
</dbReference>
<evidence type="ECO:0000256" key="1">
    <source>
        <dbReference type="ARBA" id="ARBA00004141"/>
    </source>
</evidence>
<keyword evidence="10 11" id="KW-0066">ATP synthesis</keyword>
<evidence type="ECO:0000256" key="3">
    <source>
        <dbReference type="ARBA" id="ARBA00022448"/>
    </source>
</evidence>
<dbReference type="CDD" id="cd00310">
    <property type="entry name" value="ATP-synt_Fo_a_6"/>
    <property type="match status" value="1"/>
</dbReference>
<evidence type="ECO:0000256" key="5">
    <source>
        <dbReference type="ARBA" id="ARBA00022692"/>
    </source>
</evidence>
<dbReference type="InterPro" id="IPR035908">
    <property type="entry name" value="F0_ATP_A_sf"/>
</dbReference>
<sequence>MEQAELIALLSFDIGPVHIGPTVITTWLLMILLGAFSWMATRRLSIDRPSRVQAMLEGVIVSMEQAIEAVAPTHGAQLLPFIGTLWIYLVVANLAGLIPGLGSPTADLSATAALALLVFLSVHWYGVKTSGWRYLRHYLAPTPLMLPFHLLSEISRTIALAMRLFGNIMSLELAVLLVLLVAGFLAPVPLLLLHIVEALVQAYIFGMLALIYIAGALQTQQLKGKE</sequence>
<comment type="subcellular location">
    <subcellularLocation>
        <location evidence="11 12">Cell membrane</location>
        <topology evidence="11 12">Multi-pass membrane protein</topology>
    </subcellularLocation>
    <subcellularLocation>
        <location evidence="1">Membrane</location>
        <topology evidence="1">Multi-pass membrane protein</topology>
    </subcellularLocation>
</comment>
<name>A0ABM9I8F2_9GAMM</name>
<dbReference type="InterPro" id="IPR000568">
    <property type="entry name" value="ATP_synth_F0_asu"/>
</dbReference>
<evidence type="ECO:0000256" key="7">
    <source>
        <dbReference type="ARBA" id="ARBA00022989"/>
    </source>
</evidence>
<keyword evidence="4 11" id="KW-0138">CF(0)</keyword>
<feature type="transmembrane region" description="Helical" evidence="11">
    <location>
        <begin position="164"/>
        <end position="186"/>
    </location>
</feature>
<dbReference type="SUPFAM" id="SSF81336">
    <property type="entry name" value="F1F0 ATP synthase subunit A"/>
    <property type="match status" value="1"/>
</dbReference>
<dbReference type="NCBIfam" id="NF009954">
    <property type="entry name" value="PRK13420.1"/>
    <property type="match status" value="1"/>
</dbReference>
<evidence type="ECO:0000256" key="12">
    <source>
        <dbReference type="RuleBase" id="RU000483"/>
    </source>
</evidence>
<dbReference type="RefSeq" id="WP_026609894.1">
    <property type="nucleotide sequence ID" value="NZ_OX458333.1"/>
</dbReference>
<keyword evidence="7 11" id="KW-1133">Transmembrane helix</keyword>
<organism evidence="13 14">
    <name type="scientific">Methylocaldum szegediense</name>
    <dbReference type="NCBI Taxonomy" id="73780"/>
    <lineage>
        <taxon>Bacteria</taxon>
        <taxon>Pseudomonadati</taxon>
        <taxon>Pseudomonadota</taxon>
        <taxon>Gammaproteobacteria</taxon>
        <taxon>Methylococcales</taxon>
        <taxon>Methylococcaceae</taxon>
        <taxon>Methylocaldum</taxon>
    </lineage>
</organism>
<keyword evidence="11" id="KW-1003">Cell membrane</keyword>
<dbReference type="HAMAP" id="MF_01393">
    <property type="entry name" value="ATP_synth_a_bact"/>
    <property type="match status" value="1"/>
</dbReference>
<keyword evidence="9 11" id="KW-0472">Membrane</keyword>
<protein>
    <recommendedName>
        <fullName evidence="11 12">ATP synthase subunit a</fullName>
    </recommendedName>
    <alternativeName>
        <fullName evidence="11">ATP synthase F0 sector subunit a</fullName>
    </alternativeName>
    <alternativeName>
        <fullName evidence="11">F-ATPase subunit 6</fullName>
    </alternativeName>
</protein>
<comment type="function">
    <text evidence="11 12">Key component of the proton channel; it plays a direct role in the translocation of protons across the membrane.</text>
</comment>
<dbReference type="InterPro" id="IPR045082">
    <property type="entry name" value="ATP_syn_F0_a_bact/chloroplast"/>
</dbReference>
<keyword evidence="6 11" id="KW-0375">Hydrogen ion transport</keyword>
<evidence type="ECO:0000313" key="13">
    <source>
        <dbReference type="EMBL" id="CAI8956794.1"/>
    </source>
</evidence>
<dbReference type="PROSITE" id="PS00449">
    <property type="entry name" value="ATPASE_A"/>
    <property type="match status" value="1"/>
</dbReference>
<dbReference type="Gene3D" id="1.20.120.220">
    <property type="entry name" value="ATP synthase, F0 complex, subunit A"/>
    <property type="match status" value="1"/>
</dbReference>
<keyword evidence="8 11" id="KW-0406">Ion transport</keyword>
<dbReference type="Proteomes" id="UP001162030">
    <property type="component" value="Chromosome"/>
</dbReference>
<evidence type="ECO:0000256" key="8">
    <source>
        <dbReference type="ARBA" id="ARBA00023065"/>
    </source>
</evidence>
<evidence type="ECO:0000256" key="2">
    <source>
        <dbReference type="ARBA" id="ARBA00006810"/>
    </source>
</evidence>
<dbReference type="Pfam" id="PF00119">
    <property type="entry name" value="ATP-synt_A"/>
    <property type="match status" value="1"/>
</dbReference>
<accession>A0ABM9I8F2</accession>
<keyword evidence="3 11" id="KW-0813">Transport</keyword>
<evidence type="ECO:0000313" key="14">
    <source>
        <dbReference type="Proteomes" id="UP001162030"/>
    </source>
</evidence>
<evidence type="ECO:0000256" key="9">
    <source>
        <dbReference type="ARBA" id="ARBA00023136"/>
    </source>
</evidence>
<evidence type="ECO:0000256" key="4">
    <source>
        <dbReference type="ARBA" id="ARBA00022547"/>
    </source>
</evidence>
<dbReference type="PANTHER" id="PTHR42823:SF3">
    <property type="entry name" value="ATP SYNTHASE SUBUNIT A, CHLOROPLASTIC"/>
    <property type="match status" value="1"/>
</dbReference>
<keyword evidence="5 11" id="KW-0812">Transmembrane</keyword>
<feature type="transmembrane region" description="Helical" evidence="11">
    <location>
        <begin position="198"/>
        <end position="217"/>
    </location>
</feature>
<evidence type="ECO:0000256" key="6">
    <source>
        <dbReference type="ARBA" id="ARBA00022781"/>
    </source>
</evidence>
<gene>
    <name evidence="11 13" type="primary">atpB</name>
    <name evidence="13" type="ORF">MSZNOR_4573</name>
</gene>
<feature type="transmembrane region" description="Helical" evidence="11">
    <location>
        <begin position="19"/>
        <end position="41"/>
    </location>
</feature>
<dbReference type="PRINTS" id="PR00123">
    <property type="entry name" value="ATPASEA"/>
</dbReference>
<reference evidence="13 14" key="1">
    <citation type="submission" date="2023-03" db="EMBL/GenBank/DDBJ databases">
        <authorList>
            <person name="Pearce D."/>
        </authorList>
    </citation>
    <scope>NUCLEOTIDE SEQUENCE [LARGE SCALE GENOMIC DNA]</scope>
    <source>
        <strain evidence="13">Msz</strain>
    </source>
</reference>